<evidence type="ECO:0000313" key="6">
    <source>
        <dbReference type="EMBL" id="KAK4878179.1"/>
    </source>
</evidence>
<dbReference type="SMART" id="SM00825">
    <property type="entry name" value="PKS_KS"/>
    <property type="match status" value="1"/>
</dbReference>
<evidence type="ECO:0000313" key="7">
    <source>
        <dbReference type="Proteomes" id="UP001353858"/>
    </source>
</evidence>
<dbReference type="EMBL" id="JARPUR010000004">
    <property type="protein sequence ID" value="KAK4878179.1"/>
    <property type="molecule type" value="Genomic_DNA"/>
</dbReference>
<name>A0AAN7PV47_9COLE</name>
<dbReference type="PANTHER" id="PTHR43775:SF23">
    <property type="entry name" value="FATTY ACID SYNTHASE 3"/>
    <property type="match status" value="1"/>
</dbReference>
<proteinExistence type="predicted"/>
<dbReference type="InterPro" id="IPR013968">
    <property type="entry name" value="PKS_KR"/>
</dbReference>
<evidence type="ECO:0000256" key="4">
    <source>
        <dbReference type="ARBA" id="ARBA00022857"/>
    </source>
</evidence>
<dbReference type="Pfam" id="PF02801">
    <property type="entry name" value="Ketoacyl-synt_C"/>
    <property type="match status" value="1"/>
</dbReference>
<organism evidence="6 7">
    <name type="scientific">Aquatica leii</name>
    <dbReference type="NCBI Taxonomy" id="1421715"/>
    <lineage>
        <taxon>Eukaryota</taxon>
        <taxon>Metazoa</taxon>
        <taxon>Ecdysozoa</taxon>
        <taxon>Arthropoda</taxon>
        <taxon>Hexapoda</taxon>
        <taxon>Insecta</taxon>
        <taxon>Pterygota</taxon>
        <taxon>Neoptera</taxon>
        <taxon>Endopterygota</taxon>
        <taxon>Coleoptera</taxon>
        <taxon>Polyphaga</taxon>
        <taxon>Elateriformia</taxon>
        <taxon>Elateroidea</taxon>
        <taxon>Lampyridae</taxon>
        <taxon>Luciolinae</taxon>
        <taxon>Aquatica</taxon>
    </lineage>
</organism>
<dbReference type="Gene3D" id="3.40.50.720">
    <property type="entry name" value="NAD(P)-binding Rossmann-like Domain"/>
    <property type="match status" value="1"/>
</dbReference>
<gene>
    <name evidence="6" type="ORF">RN001_010685</name>
</gene>
<keyword evidence="7" id="KW-1185">Reference proteome</keyword>
<dbReference type="InterPro" id="IPR016035">
    <property type="entry name" value="Acyl_Trfase/lysoPLipase"/>
</dbReference>
<dbReference type="Pfam" id="PF08659">
    <property type="entry name" value="KR"/>
    <property type="match status" value="1"/>
</dbReference>
<dbReference type="InterPro" id="IPR020843">
    <property type="entry name" value="ER"/>
</dbReference>
<dbReference type="SUPFAM" id="SSF52151">
    <property type="entry name" value="FabD/lysophospholipase-like"/>
    <property type="match status" value="1"/>
</dbReference>
<dbReference type="InterPro" id="IPR020841">
    <property type="entry name" value="PKS_Beta-ketoAc_synthase_dom"/>
</dbReference>
<dbReference type="CDD" id="cd05195">
    <property type="entry name" value="enoyl_red"/>
    <property type="match status" value="1"/>
</dbReference>
<accession>A0AAN7PV47</accession>
<dbReference type="Gene3D" id="3.40.47.10">
    <property type="match status" value="1"/>
</dbReference>
<dbReference type="Gene3D" id="1.10.1200.10">
    <property type="entry name" value="ACP-like"/>
    <property type="match status" value="1"/>
</dbReference>
<dbReference type="InterPro" id="IPR036736">
    <property type="entry name" value="ACP-like_sf"/>
</dbReference>
<dbReference type="Gene3D" id="3.40.366.10">
    <property type="entry name" value="Malonyl-Coenzyme A Acyl Carrier Protein, domain 2"/>
    <property type="match status" value="1"/>
</dbReference>
<dbReference type="SMART" id="SM00829">
    <property type="entry name" value="PKS_ER"/>
    <property type="match status" value="1"/>
</dbReference>
<dbReference type="Pfam" id="PF00109">
    <property type="entry name" value="ketoacyl-synt"/>
    <property type="match status" value="1"/>
</dbReference>
<dbReference type="PROSITE" id="PS52004">
    <property type="entry name" value="KS3_2"/>
    <property type="match status" value="1"/>
</dbReference>
<evidence type="ECO:0000256" key="1">
    <source>
        <dbReference type="ARBA" id="ARBA00022450"/>
    </source>
</evidence>
<dbReference type="Pfam" id="PF00550">
    <property type="entry name" value="PP-binding"/>
    <property type="match status" value="1"/>
</dbReference>
<dbReference type="InterPro" id="IPR014031">
    <property type="entry name" value="Ketoacyl_synth_C"/>
</dbReference>
<reference evidence="7" key="1">
    <citation type="submission" date="2023-01" db="EMBL/GenBank/DDBJ databases">
        <title>Key to firefly adult light organ development and bioluminescence: homeobox transcription factors regulate luciferase expression and transportation to peroxisome.</title>
        <authorList>
            <person name="Fu X."/>
        </authorList>
    </citation>
    <scope>NUCLEOTIDE SEQUENCE [LARGE SCALE GENOMIC DNA]</scope>
</reference>
<dbReference type="Pfam" id="PF21149">
    <property type="entry name" value="FAS_pseudo-KR"/>
    <property type="match status" value="1"/>
</dbReference>
<protein>
    <recommendedName>
        <fullName evidence="5">Ketosynthase family 3 (KS3) domain-containing protein</fullName>
    </recommendedName>
</protein>
<dbReference type="InterPro" id="IPR032821">
    <property type="entry name" value="PKS_assoc"/>
</dbReference>
<comment type="caution">
    <text evidence="6">The sequence shown here is derived from an EMBL/GenBank/DDBJ whole genome shotgun (WGS) entry which is preliminary data.</text>
</comment>
<dbReference type="InterPro" id="IPR016039">
    <property type="entry name" value="Thiolase-like"/>
</dbReference>
<keyword evidence="2" id="KW-0597">Phosphoprotein</keyword>
<dbReference type="SUPFAM" id="SSF53901">
    <property type="entry name" value="Thiolase-like"/>
    <property type="match status" value="1"/>
</dbReference>
<dbReference type="InterPro" id="IPR057326">
    <property type="entry name" value="KR_dom"/>
</dbReference>
<dbReference type="InterPro" id="IPR009081">
    <property type="entry name" value="PP-bd_ACP"/>
</dbReference>
<dbReference type="GO" id="GO:0016787">
    <property type="term" value="F:hydrolase activity"/>
    <property type="evidence" value="ECO:0007669"/>
    <property type="project" value="UniProtKB-KW"/>
</dbReference>
<evidence type="ECO:0000259" key="5">
    <source>
        <dbReference type="PROSITE" id="PS52004"/>
    </source>
</evidence>
<dbReference type="SUPFAM" id="SSF51735">
    <property type="entry name" value="NAD(P)-binding Rossmann-fold domains"/>
    <property type="match status" value="2"/>
</dbReference>
<keyword evidence="3" id="KW-0808">Transferase</keyword>
<dbReference type="Pfam" id="PF16197">
    <property type="entry name" value="KAsynt_C_assoc"/>
    <property type="match status" value="1"/>
</dbReference>
<sequence length="1862" mass="210714">MASEKIVVSGVAGVFPNLKNVAQLYTNLSNKIQSLNEIDSYWQIITPGVPSVIGKLPFEEKFDAGYFGVHYKQAEEMHHMCRMLLEQAVQAVYDSGINPDDLKGSKTGVFVANSGIEADNEWIWRKLSSPNFSMSGSACWAPAEWISYYLQLQGPSVTCDSACASSMYALDQAIMAIKAGKCDNALVCGVNIFQNPFIQFGLHQLGILEPNGVINVFDNSCNGYIRSEAITAVFVQKLQDAKRIYAEILNIKTNSDGFKEMGISHPSAEMIINLIEKVYDEVGVNPTTVSFLECHITGTAAGMSEEIKAVEKVFCSGRKTPLLVGSVKANVGHGEGASGLMSLIKILIGLQHNCVLPNPNYQQLTRKPDALQNGKIVVLNKHLTLPTDQDVIIGCNNFGFGGTNSHVIVKHFNSSHYTNRSSNFERLVCFSGRTMSSLTKIVNSLADNQTDEFLALLQNIFKRNVQKHWYRGYTIINNKNLLENFFGFCNEKPRLCLIYRPCTREWLKMSETLKKISLLSNSFKRVRHTLLSKEVDVFQLWKQNTIGFEDLVIATTALQIIITDLIKYLFQERITVVQGFSSGLIASAYAEGTLSLENALLWTLELKNRLKTVTNIEVIIILSILIYKIKVLALLEEGTKELTTGTIKLVIGSDKTNGQLNFNSNTTMLHVLGRLYVLGFDLNLDKLYPSCTWPVKAPLISPLIKWQHDDNWHVLKFEMRNLGSDTVTINLDHNKWKFLKGHVVDGRTLFPGSGYLFIVWNCYLKTNRLLLDETKVLFEDIKFYRLMVLSKQKPLTLTVNLLKMQNKFEVNNGNDCIVTGKIRALTNDFEFTSFTPKPKPQKTMSTKEFYKKLTLHGYNYKDEFCCVQNASLDGTMGSLKWYNWITFLDNVLHFTLLNKQQNYLYIPVEMERLAIDPAKHAQALYQYDNILPIQYEPLCKRITVPGVELRNPILSTIKIHSEKDPYLGIYKFLPFETDLSLEDSVKVNIQLVAENSLNNLKIIEVVDDFSFYTNEILYPTIDNVLQNEYVISYNLCIYPTIKSDYPNMIVQYKTIEQLPFDLNLVIISRGSQRQKTVAHILQNRNCFILSRESLNYETFRDVEVVSIHRTNLENLVLLRKSCKIPQKVIEVKSDFVWLEHLKSTLLQNEKVLLVAQNNPTSGILGLVNCLKQEVDQNVSCVYLSDNVKKFDLEDDFYQKQLRKGLLINVFKDGQWGSYKHLPLYQQQKDCEHVIAVTSGDLSHVEYVQSHFTKESLMMDKSIINVSMFVINIITKNKFLDLLGKRMMGISLNQAFSNYVSASTSITCEIPDQWAMEDAATVPATYLMVLYALLKVARLKNRQSILIHSGTDIVGQSAINIALYYNCNIFTTVESEENRHYLKTLYPSISDCHIENSHDTKFEQMILKQTKGKGVDIILNLLTEEQLHASLRCLSPNGVIVLSGKHDNKFGIDKLSNGRTFVNVSVDLLFNQHLSKKQQVLSLLQQGIKEGYVKPLLKVVYYKGKLQEGLGYSTLSKHVKKTVIKFKDETMITNQLSMKAKPRYLYIIVMNFLKLKCNRFFCDPNKVYVLIGGLGGIGLELAGWLISRNATKLIFVSRNGITTGYQSYKLNCWKKIGCKVIIAQDDLTTTEGCTKLLTETNKLGVVDGIFNLSVVLHDALIENQNENTFKTALAPKVLITRNMDQISKILCPRLRYFVLFSSFVCGRGNSGQSNYGMANSVAERICEQRKTDGYPALAIQWGFIGDVGLVAESLSPVETFIGLRKQKIASCLSVLDSLLTQDETIVSSTVFDSKEIKHNANPDNVLNLKHVSMHLNLSSLGMNSISIVELAQYLRNKCNLHFSLRELRNMTLHMLSEYSNTEK</sequence>
<keyword evidence="4" id="KW-0521">NADP</keyword>
<feature type="domain" description="Ketosynthase family 3 (KS3)" evidence="5">
    <location>
        <begin position="3"/>
        <end position="411"/>
    </location>
</feature>
<dbReference type="Gene3D" id="3.90.180.10">
    <property type="entry name" value="Medium-chain alcohol dehydrogenases, catalytic domain"/>
    <property type="match status" value="1"/>
</dbReference>
<dbReference type="InterPro" id="IPR042104">
    <property type="entry name" value="PKS_dehydratase_sf"/>
</dbReference>
<dbReference type="Gene3D" id="3.10.129.110">
    <property type="entry name" value="Polyketide synthase dehydratase"/>
    <property type="match status" value="1"/>
</dbReference>
<keyword evidence="1" id="KW-0596">Phosphopantetheine</keyword>
<dbReference type="Gene3D" id="3.30.70.3290">
    <property type="match status" value="2"/>
</dbReference>
<dbReference type="GO" id="GO:0006633">
    <property type="term" value="P:fatty acid biosynthetic process"/>
    <property type="evidence" value="ECO:0007669"/>
    <property type="project" value="UniProtKB-KW"/>
</dbReference>
<dbReference type="SUPFAM" id="SSF47336">
    <property type="entry name" value="ACP-like"/>
    <property type="match status" value="1"/>
</dbReference>
<dbReference type="InterPro" id="IPR036291">
    <property type="entry name" value="NAD(P)-bd_dom_sf"/>
</dbReference>
<dbReference type="InterPro" id="IPR014030">
    <property type="entry name" value="Ketoacyl_synth_N"/>
</dbReference>
<dbReference type="CDD" id="cd00833">
    <property type="entry name" value="PKS"/>
    <property type="match status" value="1"/>
</dbReference>
<dbReference type="InterPro" id="IPR001227">
    <property type="entry name" value="Ac_transferase_dom_sf"/>
</dbReference>
<dbReference type="InterPro" id="IPR050091">
    <property type="entry name" value="PKS_NRPS_Biosynth_Enz"/>
</dbReference>
<evidence type="ECO:0000256" key="2">
    <source>
        <dbReference type="ARBA" id="ARBA00022553"/>
    </source>
</evidence>
<dbReference type="InterPro" id="IPR013149">
    <property type="entry name" value="ADH-like_C"/>
</dbReference>
<dbReference type="Proteomes" id="UP001353858">
    <property type="component" value="Unassembled WGS sequence"/>
</dbReference>
<evidence type="ECO:0000256" key="3">
    <source>
        <dbReference type="ARBA" id="ARBA00022679"/>
    </source>
</evidence>
<dbReference type="GO" id="GO:0016491">
    <property type="term" value="F:oxidoreductase activity"/>
    <property type="evidence" value="ECO:0007669"/>
    <property type="project" value="UniProtKB-KW"/>
</dbReference>
<dbReference type="InterPro" id="IPR049391">
    <property type="entry name" value="FAS_pseudo-KR"/>
</dbReference>
<dbReference type="PANTHER" id="PTHR43775">
    <property type="entry name" value="FATTY ACID SYNTHASE"/>
    <property type="match status" value="1"/>
</dbReference>
<dbReference type="SMART" id="SM00822">
    <property type="entry name" value="PKS_KR"/>
    <property type="match status" value="1"/>
</dbReference>
<dbReference type="Pfam" id="PF00107">
    <property type="entry name" value="ADH_zinc_N"/>
    <property type="match status" value="1"/>
</dbReference>
<dbReference type="GO" id="GO:0004312">
    <property type="term" value="F:fatty acid synthase activity"/>
    <property type="evidence" value="ECO:0007669"/>
    <property type="project" value="UniProtKB-EC"/>
</dbReference>